<dbReference type="PROSITE" id="PS01358">
    <property type="entry name" value="ZF_RANBP2_1"/>
    <property type="match status" value="1"/>
</dbReference>
<feature type="domain" description="WLM" evidence="7">
    <location>
        <begin position="8"/>
        <end position="255"/>
    </location>
</feature>
<feature type="domain" description="RanBP2-type" evidence="6">
    <location>
        <begin position="442"/>
        <end position="472"/>
    </location>
</feature>
<feature type="compositionally biased region" description="Polar residues" evidence="5">
    <location>
        <begin position="427"/>
        <end position="436"/>
    </location>
</feature>
<dbReference type="OrthoDB" id="447842at2759"/>
<dbReference type="PROSITE" id="PS51397">
    <property type="entry name" value="WLM"/>
    <property type="match status" value="1"/>
</dbReference>
<reference evidence="8" key="1">
    <citation type="submission" date="2020-11" db="EMBL/GenBank/DDBJ databases">
        <authorList>
            <consortium name="DOE Joint Genome Institute"/>
            <person name="Ahrendt S."/>
            <person name="Riley R."/>
            <person name="Andreopoulos W."/>
            <person name="Labutti K."/>
            <person name="Pangilinan J."/>
            <person name="Ruiz-Duenas F.J."/>
            <person name="Barrasa J.M."/>
            <person name="Sanchez-Garcia M."/>
            <person name="Camarero S."/>
            <person name="Miyauchi S."/>
            <person name="Serrano A."/>
            <person name="Linde D."/>
            <person name="Babiker R."/>
            <person name="Drula E."/>
            <person name="Ayuso-Fernandez I."/>
            <person name="Pacheco R."/>
            <person name="Padilla G."/>
            <person name="Ferreira P."/>
            <person name="Barriuso J."/>
            <person name="Kellner H."/>
            <person name="Castanera R."/>
            <person name="Alfaro M."/>
            <person name="Ramirez L."/>
            <person name="Pisabarro A.G."/>
            <person name="Kuo A."/>
            <person name="Tritt A."/>
            <person name="Lipzen A."/>
            <person name="He G."/>
            <person name="Yan M."/>
            <person name="Ng V."/>
            <person name="Cullen D."/>
            <person name="Martin F."/>
            <person name="Rosso M.-N."/>
            <person name="Henrissat B."/>
            <person name="Hibbett D."/>
            <person name="Martinez A.T."/>
            <person name="Grigoriev I.V."/>
        </authorList>
    </citation>
    <scope>NUCLEOTIDE SEQUENCE</scope>
    <source>
        <strain evidence="8">CIRM-BRFM 674</strain>
    </source>
</reference>
<dbReference type="Pfam" id="PF00641">
    <property type="entry name" value="Zn_ribbon_RanBP"/>
    <property type="match status" value="1"/>
</dbReference>
<dbReference type="InterPro" id="IPR053000">
    <property type="entry name" value="WSS1-like_metalloprotease"/>
</dbReference>
<gene>
    <name evidence="8" type="ORF">BDN70DRAFT_814168</name>
</gene>
<evidence type="ECO:0000256" key="5">
    <source>
        <dbReference type="SAM" id="MobiDB-lite"/>
    </source>
</evidence>
<dbReference type="GO" id="GO:0006281">
    <property type="term" value="P:DNA repair"/>
    <property type="evidence" value="ECO:0007669"/>
    <property type="project" value="TreeGrafter"/>
</dbReference>
<feature type="region of interest" description="Disordered" evidence="5">
    <location>
        <begin position="404"/>
        <end position="441"/>
    </location>
</feature>
<evidence type="ECO:0000256" key="3">
    <source>
        <dbReference type="ARBA" id="ARBA00022833"/>
    </source>
</evidence>
<dbReference type="SUPFAM" id="SSF90209">
    <property type="entry name" value="Ran binding protein zinc finger-like"/>
    <property type="match status" value="1"/>
</dbReference>
<protein>
    <submittedName>
        <fullName evidence="8">WLM-domain-containing protein</fullName>
    </submittedName>
</protein>
<dbReference type="PROSITE" id="PS50199">
    <property type="entry name" value="ZF_RANBP2_2"/>
    <property type="match status" value="1"/>
</dbReference>
<evidence type="ECO:0000256" key="4">
    <source>
        <dbReference type="PROSITE-ProRule" id="PRU00322"/>
    </source>
</evidence>
<comment type="caution">
    <text evidence="8">The sequence shown here is derived from an EMBL/GenBank/DDBJ whole genome shotgun (WGS) entry which is preliminary data.</text>
</comment>
<name>A0A9P5YT81_9AGAR</name>
<feature type="region of interest" description="Disordered" evidence="5">
    <location>
        <begin position="163"/>
        <end position="209"/>
    </location>
</feature>
<evidence type="ECO:0000259" key="6">
    <source>
        <dbReference type="PROSITE" id="PS50199"/>
    </source>
</evidence>
<keyword evidence="2 4" id="KW-0863">Zinc-finger</keyword>
<evidence type="ECO:0000313" key="9">
    <source>
        <dbReference type="Proteomes" id="UP000807469"/>
    </source>
</evidence>
<dbReference type="Proteomes" id="UP000807469">
    <property type="component" value="Unassembled WGS sequence"/>
</dbReference>
<dbReference type="AlphaFoldDB" id="A0A9P5YT81"/>
<dbReference type="GO" id="GO:0008237">
    <property type="term" value="F:metallopeptidase activity"/>
    <property type="evidence" value="ECO:0007669"/>
    <property type="project" value="TreeGrafter"/>
</dbReference>
<evidence type="ECO:0000256" key="1">
    <source>
        <dbReference type="ARBA" id="ARBA00022723"/>
    </source>
</evidence>
<evidence type="ECO:0000259" key="7">
    <source>
        <dbReference type="PROSITE" id="PS51397"/>
    </source>
</evidence>
<sequence>MVHLRLNETEPNPNPHINFITPLKSDPTDQEEARKLLRALAAQVRPTMKAHGFVVNSFEEYEYNRVFAGRNWNNGETVELVLRRPDGGFYPIYWLMGTLCHELAHIKHMNHGPAFQALWSRLRVEVRQLQDRGYYGDGYWSSGTRLRDSARVGGEGVEEGDFPEYMCGGAQSRTRPTSRRRRAQGKRREVIPSLHTGAQTAKKRKAGARVTSKYAFTGEGATLAEDSSSGTGFGKKAASKRAREERALAAERRLLALQGKPVGDEPSVKAQPASSEENSDDEVEFVTVPETDAERREALLASEQTTDLDEKLRFGNSWKQFRDDFNFTATPSVATSGSTFTTQSHGSSHGQAESSSDARAKCKGKSKATLASSSTPRAAQNGGLGLGKMVQTEIDLRKKESIGMAPIKGGGRTLGSAEPAPKITPLRNDTPQSKTRSLLEHDTGKQWSCPVCTLKNEPLHLACAACATPRASDT</sequence>
<dbReference type="GO" id="GO:0008270">
    <property type="term" value="F:zinc ion binding"/>
    <property type="evidence" value="ECO:0007669"/>
    <property type="project" value="UniProtKB-KW"/>
</dbReference>
<feature type="compositionally biased region" description="Polar residues" evidence="5">
    <location>
        <begin position="337"/>
        <end position="357"/>
    </location>
</feature>
<dbReference type="EMBL" id="MU155334">
    <property type="protein sequence ID" value="KAF9475398.1"/>
    <property type="molecule type" value="Genomic_DNA"/>
</dbReference>
<dbReference type="PANTHER" id="PTHR46622">
    <property type="entry name" value="DNA-DEPENDENT METALLOPROTEASE WSS1"/>
    <property type="match status" value="1"/>
</dbReference>
<keyword evidence="9" id="KW-1185">Reference proteome</keyword>
<dbReference type="InterPro" id="IPR036443">
    <property type="entry name" value="Znf_RanBP2_sf"/>
</dbReference>
<organism evidence="8 9">
    <name type="scientific">Pholiota conissans</name>
    <dbReference type="NCBI Taxonomy" id="109636"/>
    <lineage>
        <taxon>Eukaryota</taxon>
        <taxon>Fungi</taxon>
        <taxon>Dikarya</taxon>
        <taxon>Basidiomycota</taxon>
        <taxon>Agaricomycotina</taxon>
        <taxon>Agaricomycetes</taxon>
        <taxon>Agaricomycetidae</taxon>
        <taxon>Agaricales</taxon>
        <taxon>Agaricineae</taxon>
        <taxon>Strophariaceae</taxon>
        <taxon>Pholiota</taxon>
    </lineage>
</organism>
<keyword evidence="3" id="KW-0862">Zinc</keyword>
<dbReference type="Gene3D" id="4.10.1060.10">
    <property type="entry name" value="Zinc finger, RanBP2-type"/>
    <property type="match status" value="1"/>
</dbReference>
<keyword evidence="1" id="KW-0479">Metal-binding</keyword>
<dbReference type="InterPro" id="IPR001876">
    <property type="entry name" value="Znf_RanBP2"/>
</dbReference>
<dbReference type="InterPro" id="IPR013536">
    <property type="entry name" value="WLM_dom"/>
</dbReference>
<feature type="region of interest" description="Disordered" evidence="5">
    <location>
        <begin position="256"/>
        <end position="287"/>
    </location>
</feature>
<evidence type="ECO:0000313" key="8">
    <source>
        <dbReference type="EMBL" id="KAF9475398.1"/>
    </source>
</evidence>
<dbReference type="Pfam" id="PF08325">
    <property type="entry name" value="WLM"/>
    <property type="match status" value="1"/>
</dbReference>
<dbReference type="PANTHER" id="PTHR46622:SF1">
    <property type="entry name" value="DNA-DEPENDENT METALLOPROTEASE WSS1"/>
    <property type="match status" value="1"/>
</dbReference>
<feature type="compositionally biased region" description="Basic residues" evidence="5">
    <location>
        <begin position="176"/>
        <end position="185"/>
    </location>
</feature>
<feature type="region of interest" description="Disordered" evidence="5">
    <location>
        <begin position="337"/>
        <end position="386"/>
    </location>
</feature>
<accession>A0A9P5YT81</accession>
<dbReference type="GO" id="GO:0005634">
    <property type="term" value="C:nucleus"/>
    <property type="evidence" value="ECO:0007669"/>
    <property type="project" value="TreeGrafter"/>
</dbReference>
<evidence type="ECO:0000256" key="2">
    <source>
        <dbReference type="ARBA" id="ARBA00022771"/>
    </source>
</evidence>
<feature type="compositionally biased region" description="Polar residues" evidence="5">
    <location>
        <begin position="369"/>
        <end position="378"/>
    </location>
</feature>
<proteinExistence type="predicted"/>